<sequence length="109" mass="11781">MTASNGRIALSAEGLTIAAGDSPELLVPWGEIVSVAVDVDDVMGEVQRTVTFDHVSGEFFEIPDDADGWERAIAHLGDHMTLLVDAPLQVCREARPGTAPIELARRREE</sequence>
<proteinExistence type="predicted"/>
<keyword evidence="2" id="KW-1185">Reference proteome</keyword>
<dbReference type="Proteomes" id="UP001500002">
    <property type="component" value="Unassembled WGS sequence"/>
</dbReference>
<reference evidence="1 2" key="1">
    <citation type="journal article" date="2019" name="Int. J. Syst. Evol. Microbiol.">
        <title>The Global Catalogue of Microorganisms (GCM) 10K type strain sequencing project: providing services to taxonomists for standard genome sequencing and annotation.</title>
        <authorList>
            <consortium name="The Broad Institute Genomics Platform"/>
            <consortium name="The Broad Institute Genome Sequencing Center for Infectious Disease"/>
            <person name="Wu L."/>
            <person name="Ma J."/>
        </authorList>
    </citation>
    <scope>NUCLEOTIDE SEQUENCE [LARGE SCALE GENOMIC DNA]</scope>
    <source>
        <strain evidence="1 2">JCM 14322</strain>
    </source>
</reference>
<dbReference type="RefSeq" id="WP_344296430.1">
    <property type="nucleotide sequence ID" value="NZ_BAAANJ010000008.1"/>
</dbReference>
<organism evidence="1 2">
    <name type="scientific">Agromyces neolithicus</name>
    <dbReference type="NCBI Taxonomy" id="269420"/>
    <lineage>
        <taxon>Bacteria</taxon>
        <taxon>Bacillati</taxon>
        <taxon>Actinomycetota</taxon>
        <taxon>Actinomycetes</taxon>
        <taxon>Micrococcales</taxon>
        <taxon>Microbacteriaceae</taxon>
        <taxon>Agromyces</taxon>
    </lineage>
</organism>
<evidence type="ECO:0000313" key="1">
    <source>
        <dbReference type="EMBL" id="GAA1813679.1"/>
    </source>
</evidence>
<accession>A0ABN2M8L2</accession>
<evidence type="ECO:0000313" key="2">
    <source>
        <dbReference type="Proteomes" id="UP001500002"/>
    </source>
</evidence>
<gene>
    <name evidence="1" type="ORF">GCM10009749_23820</name>
</gene>
<name>A0ABN2M8L2_9MICO</name>
<protein>
    <submittedName>
        <fullName evidence="1">Uncharacterized protein</fullName>
    </submittedName>
</protein>
<dbReference type="EMBL" id="BAAANJ010000008">
    <property type="protein sequence ID" value="GAA1813679.1"/>
    <property type="molecule type" value="Genomic_DNA"/>
</dbReference>
<comment type="caution">
    <text evidence="1">The sequence shown here is derived from an EMBL/GenBank/DDBJ whole genome shotgun (WGS) entry which is preliminary data.</text>
</comment>